<proteinExistence type="predicted"/>
<dbReference type="FunFam" id="3.30.70.330:FF:000297">
    <property type="entry name" value="RNA binding motif protein 19"/>
    <property type="match status" value="1"/>
</dbReference>
<feature type="region of interest" description="Disordered" evidence="6">
    <location>
        <begin position="34"/>
        <end position="60"/>
    </location>
</feature>
<keyword evidence="4" id="KW-0539">Nucleus</keyword>
<dbReference type="PANTHER" id="PTHR48039">
    <property type="entry name" value="RNA-BINDING MOTIF PROTEIN 14B"/>
    <property type="match status" value="1"/>
</dbReference>
<dbReference type="Gene3D" id="3.30.70.330">
    <property type="match status" value="4"/>
</dbReference>
<feature type="region of interest" description="Disordered" evidence="6">
    <location>
        <begin position="147"/>
        <end position="174"/>
    </location>
</feature>
<dbReference type="GO" id="GO:0003729">
    <property type="term" value="F:mRNA binding"/>
    <property type="evidence" value="ECO:0007669"/>
    <property type="project" value="TreeGrafter"/>
</dbReference>
<keyword evidence="3 5" id="KW-0694">RNA-binding</keyword>
<comment type="subcellular location">
    <subcellularLocation>
        <location evidence="1">Nucleus</location>
    </subcellularLocation>
</comment>
<evidence type="ECO:0000313" key="8">
    <source>
        <dbReference type="EMBL" id="ERE76591.1"/>
    </source>
</evidence>
<organism evidence="8 9">
    <name type="scientific">Cricetulus griseus</name>
    <name type="common">Chinese hamster</name>
    <name type="synonym">Cricetulus barabensis griseus</name>
    <dbReference type="NCBI Taxonomy" id="10029"/>
    <lineage>
        <taxon>Eukaryota</taxon>
        <taxon>Metazoa</taxon>
        <taxon>Chordata</taxon>
        <taxon>Craniata</taxon>
        <taxon>Vertebrata</taxon>
        <taxon>Euteleostomi</taxon>
        <taxon>Mammalia</taxon>
        <taxon>Eutheria</taxon>
        <taxon>Euarchontoglires</taxon>
        <taxon>Glires</taxon>
        <taxon>Rodentia</taxon>
        <taxon>Myomorpha</taxon>
        <taxon>Muroidea</taxon>
        <taxon>Cricetidae</taxon>
        <taxon>Cricetinae</taxon>
        <taxon>Cricetulus</taxon>
    </lineage>
</organism>
<accession>A0A061I5W7</accession>
<dbReference type="Pfam" id="PF00076">
    <property type="entry name" value="RRM_1"/>
    <property type="match status" value="3"/>
</dbReference>
<dbReference type="PANTHER" id="PTHR48039:SF5">
    <property type="entry name" value="RNA-BINDING PROTEIN 28"/>
    <property type="match status" value="1"/>
</dbReference>
<dbReference type="InterPro" id="IPR034419">
    <property type="entry name" value="RBM19_RRM3"/>
</dbReference>
<reference evidence="9" key="1">
    <citation type="journal article" date="2013" name="Nat. Biotechnol.">
        <title>Chinese hamster genome sequenced from sorted chromosomes.</title>
        <authorList>
            <person name="Brinkrolf K."/>
            <person name="Rupp O."/>
            <person name="Laux H."/>
            <person name="Kollin F."/>
            <person name="Ernst W."/>
            <person name="Linke B."/>
            <person name="Kofler R."/>
            <person name="Romand S."/>
            <person name="Hesse F."/>
            <person name="Budach W.E."/>
            <person name="Galosy S."/>
            <person name="Muller D."/>
            <person name="Noll T."/>
            <person name="Wienberg J."/>
            <person name="Jostock T."/>
            <person name="Leonard M."/>
            <person name="Grillari J."/>
            <person name="Tauch A."/>
            <person name="Goesmann A."/>
            <person name="Helk B."/>
            <person name="Mott J.E."/>
            <person name="Puhler A."/>
            <person name="Borth N."/>
        </authorList>
    </citation>
    <scope>NUCLEOTIDE SEQUENCE [LARGE SCALE GENOMIC DNA]</scope>
    <source>
        <strain evidence="9">17A/GY</strain>
    </source>
</reference>
<sequence>YVFVDLSSEEEVKKALKCNREYMGGRYIEVFREKAPSAHGPPKSSTTPWQGRTLGEHEEEEDLADSGRLFVRNLSYTSSEEDLEKLFSAYGPLSELHYPIDSLTKKPKGFAFITFMFPEHAVKAYAEVDGQVFQGRMLHVLPSTIKKEASQDSDTSGSSYKKKKEAMDKANSSSSHNWNTLFMGPNAVADAIAQKYSATKSQVFDHETKGSVAVRVALGETQLVQEVRSFLIDNGVSLDSFSQAAAERSKTVILAKNLPAGTLAAELQEIFGRFGSLGRVLLPEGVLLSMGFGFVEYKKPEKAQKALKQLQGHVVDGHKLEVRISERATKSIKQLRRSGVLPLRASKDFMWKYPSTFGELKTVRLPKKMTGTGAHRGFGFVDFVTKQDAKKAFNALCHSTHLYGRRLVLEWADSEVTLQALRRKTARHFQEPPKKKRSAVLDGILEQLEDGDDDDDIEQALQL</sequence>
<dbReference type="GO" id="GO:0005634">
    <property type="term" value="C:nucleus"/>
    <property type="evidence" value="ECO:0007669"/>
    <property type="project" value="UniProtKB-SubCell"/>
</dbReference>
<protein>
    <submittedName>
        <fullName evidence="8">Putative RNA-binding protein 19</fullName>
    </submittedName>
</protein>
<evidence type="ECO:0000256" key="1">
    <source>
        <dbReference type="ARBA" id="ARBA00004123"/>
    </source>
</evidence>
<dbReference type="SUPFAM" id="SSF54928">
    <property type="entry name" value="RNA-binding domain, RBD"/>
    <property type="match status" value="4"/>
</dbReference>
<feature type="non-terminal residue" evidence="8">
    <location>
        <position position="1"/>
    </location>
</feature>
<name>A0A061I5W7_CRIGR</name>
<evidence type="ECO:0000256" key="3">
    <source>
        <dbReference type="ARBA" id="ARBA00022884"/>
    </source>
</evidence>
<evidence type="ECO:0000259" key="7">
    <source>
        <dbReference type="PROSITE" id="PS50102"/>
    </source>
</evidence>
<dbReference type="AlphaFoldDB" id="A0A061I5W7"/>
<dbReference type="InterPro" id="IPR035979">
    <property type="entry name" value="RBD_domain_sf"/>
</dbReference>
<feature type="domain" description="RRM" evidence="7">
    <location>
        <begin position="341"/>
        <end position="414"/>
    </location>
</feature>
<feature type="domain" description="RRM" evidence="7">
    <location>
        <begin position="67"/>
        <end position="145"/>
    </location>
</feature>
<evidence type="ECO:0000256" key="5">
    <source>
        <dbReference type="PROSITE-ProRule" id="PRU00176"/>
    </source>
</evidence>
<dbReference type="Proteomes" id="UP000030759">
    <property type="component" value="Unassembled WGS sequence"/>
</dbReference>
<evidence type="ECO:0000256" key="4">
    <source>
        <dbReference type="ARBA" id="ARBA00023242"/>
    </source>
</evidence>
<evidence type="ECO:0000256" key="6">
    <source>
        <dbReference type="SAM" id="MobiDB-lite"/>
    </source>
</evidence>
<keyword evidence="2" id="KW-0677">Repeat</keyword>
<gene>
    <name evidence="8" type="ORF">H671_4g11727</name>
</gene>
<dbReference type="CDD" id="cd12567">
    <property type="entry name" value="RRM3_RBM19"/>
    <property type="match status" value="1"/>
</dbReference>
<dbReference type="EMBL" id="KE674164">
    <property type="protein sequence ID" value="ERE76591.1"/>
    <property type="molecule type" value="Genomic_DNA"/>
</dbReference>
<dbReference type="InterPro" id="IPR000504">
    <property type="entry name" value="RRM_dom"/>
</dbReference>
<dbReference type="PROSITE" id="PS50102">
    <property type="entry name" value="RRM"/>
    <property type="match status" value="3"/>
</dbReference>
<evidence type="ECO:0000313" key="9">
    <source>
        <dbReference type="Proteomes" id="UP000030759"/>
    </source>
</evidence>
<dbReference type="InterPro" id="IPR012677">
    <property type="entry name" value="Nucleotide-bd_a/b_plait_sf"/>
</dbReference>
<dbReference type="InterPro" id="IPR051945">
    <property type="entry name" value="RRM_MRD1_RNA_proc_ribogen"/>
</dbReference>
<feature type="domain" description="RRM" evidence="7">
    <location>
        <begin position="251"/>
        <end position="327"/>
    </location>
</feature>
<evidence type="ECO:0000256" key="2">
    <source>
        <dbReference type="ARBA" id="ARBA00022737"/>
    </source>
</evidence>
<dbReference type="SMART" id="SM00360">
    <property type="entry name" value="RRM"/>
    <property type="match status" value="3"/>
</dbReference>